<gene>
    <name evidence="1" type="primary">RAD54</name>
    <name evidence="1" type="ORF">IWW38_001468</name>
</gene>
<name>A0ACC1M800_9FUNG</name>
<organism evidence="1 2">
    <name type="scientific">Coemansia aciculifera</name>
    <dbReference type="NCBI Taxonomy" id="417176"/>
    <lineage>
        <taxon>Eukaryota</taxon>
        <taxon>Fungi</taxon>
        <taxon>Fungi incertae sedis</taxon>
        <taxon>Zoopagomycota</taxon>
        <taxon>Kickxellomycotina</taxon>
        <taxon>Kickxellomycetes</taxon>
        <taxon>Kickxellales</taxon>
        <taxon>Kickxellaceae</taxon>
        <taxon>Coemansia</taxon>
    </lineage>
</organism>
<accession>A0ACC1M800</accession>
<protein>
    <submittedName>
        <fullName evidence="1">DNA-dependent ATPase protein rad54</fullName>
    </submittedName>
</protein>
<keyword evidence="2" id="KW-1185">Reference proteome</keyword>
<evidence type="ECO:0000313" key="1">
    <source>
        <dbReference type="EMBL" id="KAJ2898209.1"/>
    </source>
</evidence>
<dbReference type="Proteomes" id="UP001139981">
    <property type="component" value="Unassembled WGS sequence"/>
</dbReference>
<sequence>MSGSVSLFPNRRLFKPFVCPAKNKLKSNDANEESSSTQQKPGSLKRLFSVRKTPAGPSSSLSSSSSSSTLVSRKRPRLTIESTEEPDDSESTAVTDDRPCLPGVNYNGMSKKLFRPFRPPTVIRPVSGDLDEDDSAAGDHPQQQGAGGGGRSLGVRRRVAVARGPRYNPDTEDAVVLYRPLEPGEKEQPPPVAGSTNATPGLTRSPSAASSSSSTAASSSSSSLVPSKPATKSLKSLLGLGGGGGDGEQQQQVAVVVDPALGRKLRPHQVDGVKFMYNCVMGRIYQNAQGCIMADEMGLGKTLQCIALLWTLLQQSPVAGKPTIEKCIVACPSSLVKNWANELVKWLGSTKISPLACDNKGTKEKVTASLRHFISARGRMIIHPVLIISYETLRTYIKVLGSAPIGLLLCDEGHRLKNSASQTFQALNSLQVERRVILSGTPIQNDLSEYFSLLNFTNPGLLGSTQEFRKKYELPILRGRDSLATDAEQQNGDAKLAELNGIASKVIIRRTNDLLSKYLPVKYEHVVFCPLTDLQTDLYELFLKSKEAREAIGEGGKCSLQTIINLGKLCNHPSLMDIKGSLDGYDAVTPKEYFTDSLRSEARSTGGGGSRRQAAIMSMSRNTSGGDRPFHPKWSSKMALLDRMLQQISKSPERDKIVIISNYTQTLNLFETLCEARGFGHYRLDGSMTIGKRQQIVDRFNDPKDSAFVFLLSSKAGGCGINLVGANRLVLFDSSFNPADNLQACGRIWRDGQKKTCFIYTFVTTGTVEEKIFQRQSYKTSLSTCVIDEQENVERHFSRDEMRQLFKSKLRGQTMSETHDQFKCRRCVRGHQAIKAPEPMDFADHNSWDHFAASDCNKLQDHLLKSCMGRDISFVFQYKSH</sequence>
<reference evidence="1" key="1">
    <citation type="submission" date="2022-07" db="EMBL/GenBank/DDBJ databases">
        <title>Phylogenomic reconstructions and comparative analyses of Kickxellomycotina fungi.</title>
        <authorList>
            <person name="Reynolds N.K."/>
            <person name="Stajich J.E."/>
            <person name="Barry K."/>
            <person name="Grigoriev I.V."/>
            <person name="Crous P."/>
            <person name="Smith M.E."/>
        </authorList>
    </citation>
    <scope>NUCLEOTIDE SEQUENCE</scope>
    <source>
        <strain evidence="1">CBS 190363</strain>
    </source>
</reference>
<comment type="caution">
    <text evidence="1">The sequence shown here is derived from an EMBL/GenBank/DDBJ whole genome shotgun (WGS) entry which is preliminary data.</text>
</comment>
<dbReference type="EMBL" id="JANBVB010000073">
    <property type="protein sequence ID" value="KAJ2898209.1"/>
    <property type="molecule type" value="Genomic_DNA"/>
</dbReference>
<proteinExistence type="predicted"/>
<evidence type="ECO:0000313" key="2">
    <source>
        <dbReference type="Proteomes" id="UP001139981"/>
    </source>
</evidence>